<protein>
    <submittedName>
        <fullName evidence="1">Uncharacterized protein</fullName>
    </submittedName>
</protein>
<name>W1PJD6_AMBTC</name>
<dbReference type="Proteomes" id="UP000017836">
    <property type="component" value="Unassembled WGS sequence"/>
</dbReference>
<dbReference type="AlphaFoldDB" id="W1PJD6"/>
<accession>W1PJD6</accession>
<evidence type="ECO:0000313" key="2">
    <source>
        <dbReference type="Proteomes" id="UP000017836"/>
    </source>
</evidence>
<dbReference type="HOGENOM" id="CLU_1808803_0_0_1"/>
<proteinExistence type="predicted"/>
<gene>
    <name evidence="1" type="ORF">AMTR_s00012p00209820</name>
</gene>
<sequence length="143" mass="15921">MEEHHARGMLLANILYTPPILIAESSDSLKEDLCPRSANWSIKVHKRVEVREKATKMLQAMNVTFKGEIRIAEEAIAVGEVPVNLNPHPRRACNSMHWEVEELAVVLPSIRLLLAQWGSLGVPKTSSLNEAAHIEHPGIGRHS</sequence>
<dbReference type="EMBL" id="KI393609">
    <property type="protein sequence ID" value="ERN07859.1"/>
    <property type="molecule type" value="Genomic_DNA"/>
</dbReference>
<reference evidence="2" key="1">
    <citation type="journal article" date="2013" name="Science">
        <title>The Amborella genome and the evolution of flowering plants.</title>
        <authorList>
            <consortium name="Amborella Genome Project"/>
        </authorList>
    </citation>
    <scope>NUCLEOTIDE SEQUENCE [LARGE SCALE GENOMIC DNA]</scope>
</reference>
<dbReference type="Gramene" id="ERN07859">
    <property type="protein sequence ID" value="ERN07859"/>
    <property type="gene ID" value="AMTR_s00012p00209820"/>
</dbReference>
<organism evidence="1 2">
    <name type="scientific">Amborella trichopoda</name>
    <dbReference type="NCBI Taxonomy" id="13333"/>
    <lineage>
        <taxon>Eukaryota</taxon>
        <taxon>Viridiplantae</taxon>
        <taxon>Streptophyta</taxon>
        <taxon>Embryophyta</taxon>
        <taxon>Tracheophyta</taxon>
        <taxon>Spermatophyta</taxon>
        <taxon>Magnoliopsida</taxon>
        <taxon>Amborellales</taxon>
        <taxon>Amborellaceae</taxon>
        <taxon>Amborella</taxon>
    </lineage>
</organism>
<keyword evidence="2" id="KW-1185">Reference proteome</keyword>
<evidence type="ECO:0000313" key="1">
    <source>
        <dbReference type="EMBL" id="ERN07859.1"/>
    </source>
</evidence>